<organism evidence="1 2">
    <name type="scientific">Filifactor villosus</name>
    <dbReference type="NCBI Taxonomy" id="29374"/>
    <lineage>
        <taxon>Bacteria</taxon>
        <taxon>Bacillati</taxon>
        <taxon>Bacillota</taxon>
        <taxon>Clostridia</taxon>
        <taxon>Peptostreptococcales</taxon>
        <taxon>Filifactoraceae</taxon>
        <taxon>Filifactor</taxon>
    </lineage>
</organism>
<reference evidence="2" key="1">
    <citation type="journal article" date="2019" name="Int. J. Syst. Evol. Microbiol.">
        <title>The Global Catalogue of Microorganisms (GCM) 10K type strain sequencing project: providing services to taxonomists for standard genome sequencing and annotation.</title>
        <authorList>
            <consortium name="The Broad Institute Genomics Platform"/>
            <consortium name="The Broad Institute Genome Sequencing Center for Infectious Disease"/>
            <person name="Wu L."/>
            <person name="Ma J."/>
        </authorList>
    </citation>
    <scope>NUCLEOTIDE SEQUENCE [LARGE SCALE GENOMIC DNA]</scope>
    <source>
        <strain evidence="2">CCUG 46385</strain>
    </source>
</reference>
<dbReference type="Pfam" id="PF20218">
    <property type="entry name" value="DUF6578"/>
    <property type="match status" value="1"/>
</dbReference>
<gene>
    <name evidence="1" type="ORF">ACFO4R_08825</name>
</gene>
<evidence type="ECO:0000313" key="1">
    <source>
        <dbReference type="EMBL" id="MFC4805185.1"/>
    </source>
</evidence>
<proteinExistence type="predicted"/>
<dbReference type="InterPro" id="IPR046485">
    <property type="entry name" value="DUF6578"/>
</dbReference>
<keyword evidence="2" id="KW-1185">Reference proteome</keyword>
<dbReference type="Proteomes" id="UP001595916">
    <property type="component" value="Unassembled WGS sequence"/>
</dbReference>
<dbReference type="EMBL" id="JBHSHL010000038">
    <property type="protein sequence ID" value="MFC4805185.1"/>
    <property type="molecule type" value="Genomic_DNA"/>
</dbReference>
<name>A0ABV9QN17_9FIRM</name>
<comment type="caution">
    <text evidence="1">The sequence shown here is derived from an EMBL/GenBank/DDBJ whole genome shotgun (WGS) entry which is preliminary data.</text>
</comment>
<evidence type="ECO:0000313" key="2">
    <source>
        <dbReference type="Proteomes" id="UP001595916"/>
    </source>
</evidence>
<sequence length="123" mass="13965">MKCRVYYEAWEMACCGIPFSVGDVVKWEVSKNNTILTPVSIGEIDYCYDAHSFEADKLLLLTGKVESIKILYHKYAPKSDEPEKLIATSGKLFDVEQAQGFEEDFEDMQVAGYVVELSECVFE</sequence>
<dbReference type="RefSeq" id="WP_379788728.1">
    <property type="nucleotide sequence ID" value="NZ_JBHSHL010000038.1"/>
</dbReference>
<accession>A0ABV9QN17</accession>
<protein>
    <submittedName>
        <fullName evidence="1">DUF6578 domain-containing protein</fullName>
    </submittedName>
</protein>